<dbReference type="PROSITE" id="PS51683">
    <property type="entry name" value="SAM_OMT_II"/>
    <property type="match status" value="1"/>
</dbReference>
<dbReference type="Proteomes" id="UP001595699">
    <property type="component" value="Unassembled WGS sequence"/>
</dbReference>
<dbReference type="Pfam" id="PF00891">
    <property type="entry name" value="Methyltransf_2"/>
    <property type="match status" value="1"/>
</dbReference>
<dbReference type="SUPFAM" id="SSF53335">
    <property type="entry name" value="S-adenosyl-L-methionine-dependent methyltransferases"/>
    <property type="match status" value="1"/>
</dbReference>
<dbReference type="InterPro" id="IPR001077">
    <property type="entry name" value="COMT_C"/>
</dbReference>
<dbReference type="Gene3D" id="1.10.10.10">
    <property type="entry name" value="Winged helix-like DNA-binding domain superfamily/Winged helix DNA-binding domain"/>
    <property type="match status" value="1"/>
</dbReference>
<evidence type="ECO:0000313" key="6">
    <source>
        <dbReference type="EMBL" id="MFC3766685.1"/>
    </source>
</evidence>
<keyword evidence="2" id="KW-0808">Transferase</keyword>
<evidence type="ECO:0000259" key="4">
    <source>
        <dbReference type="Pfam" id="PF00891"/>
    </source>
</evidence>
<name>A0ABV7YMS8_9ACTN</name>
<dbReference type="RefSeq" id="WP_205118290.1">
    <property type="nucleotide sequence ID" value="NZ_JAFBCM010000001.1"/>
</dbReference>
<dbReference type="PIRSF" id="PIRSF005739">
    <property type="entry name" value="O-mtase"/>
    <property type="match status" value="1"/>
</dbReference>
<dbReference type="Gene3D" id="3.40.50.150">
    <property type="entry name" value="Vaccinia Virus protein VP39"/>
    <property type="match status" value="1"/>
</dbReference>
<protein>
    <submittedName>
        <fullName evidence="6">Methyltransferase</fullName>
    </submittedName>
</protein>
<dbReference type="InterPro" id="IPR012967">
    <property type="entry name" value="COMT_dimerisation"/>
</dbReference>
<accession>A0ABV7YMS8</accession>
<evidence type="ECO:0000259" key="5">
    <source>
        <dbReference type="Pfam" id="PF08100"/>
    </source>
</evidence>
<evidence type="ECO:0000256" key="2">
    <source>
        <dbReference type="ARBA" id="ARBA00022679"/>
    </source>
</evidence>
<reference evidence="7" key="1">
    <citation type="journal article" date="2019" name="Int. J. Syst. Evol. Microbiol.">
        <title>The Global Catalogue of Microorganisms (GCM) 10K type strain sequencing project: providing services to taxonomists for standard genome sequencing and annotation.</title>
        <authorList>
            <consortium name="The Broad Institute Genomics Platform"/>
            <consortium name="The Broad Institute Genome Sequencing Center for Infectious Disease"/>
            <person name="Wu L."/>
            <person name="Ma J."/>
        </authorList>
    </citation>
    <scope>NUCLEOTIDE SEQUENCE [LARGE SCALE GENOMIC DNA]</scope>
    <source>
        <strain evidence="7">CGMCC 4.7241</strain>
    </source>
</reference>
<organism evidence="6 7">
    <name type="scientific">Tenggerimyces flavus</name>
    <dbReference type="NCBI Taxonomy" id="1708749"/>
    <lineage>
        <taxon>Bacteria</taxon>
        <taxon>Bacillati</taxon>
        <taxon>Actinomycetota</taxon>
        <taxon>Actinomycetes</taxon>
        <taxon>Propionibacteriales</taxon>
        <taxon>Nocardioidaceae</taxon>
        <taxon>Tenggerimyces</taxon>
    </lineage>
</organism>
<dbReference type="Pfam" id="PF08100">
    <property type="entry name" value="Dimerisation"/>
    <property type="match status" value="1"/>
</dbReference>
<keyword evidence="3" id="KW-0949">S-adenosyl-L-methionine</keyword>
<dbReference type="InterPro" id="IPR016461">
    <property type="entry name" value="COMT-like"/>
</dbReference>
<dbReference type="InterPro" id="IPR036388">
    <property type="entry name" value="WH-like_DNA-bd_sf"/>
</dbReference>
<dbReference type="PANTHER" id="PTHR43712">
    <property type="entry name" value="PUTATIVE (AFU_ORTHOLOGUE AFUA_4G14580)-RELATED"/>
    <property type="match status" value="1"/>
</dbReference>
<gene>
    <name evidence="6" type="ORF">ACFOUW_38060</name>
</gene>
<evidence type="ECO:0000256" key="3">
    <source>
        <dbReference type="ARBA" id="ARBA00022691"/>
    </source>
</evidence>
<sequence length="325" mass="34836">MTENAGERLAWLADGYLATQLLYVATELGVADALADKPLNTAELAAAVDADAVVLRRILRGLAAERVLEESPDGRFALTPTGELLRADAQGSLRGYVLARGRLYYEALGGLLRSAKTGGVPFEHVHGSAFFDYLAARPEEMASFQGSMSARLSREARAVVAAYDFTRFRSLVDVGGGRGTLLEAILASAPGLEGTLFDQPEVVKDSKLPSHAGDFFVSVPAGADVYLLSRVLHDWDDDRAVAILRTCRAAMPDSGTLLIVESVLPELAAEQPGAIRMDLHMLLLLHGRERTEAEYAELLARAGLRLTATIPADSVTGLHLLEARA</sequence>
<keyword evidence="7" id="KW-1185">Reference proteome</keyword>
<dbReference type="GO" id="GO:0032259">
    <property type="term" value="P:methylation"/>
    <property type="evidence" value="ECO:0007669"/>
    <property type="project" value="UniProtKB-KW"/>
</dbReference>
<evidence type="ECO:0000313" key="7">
    <source>
        <dbReference type="Proteomes" id="UP001595699"/>
    </source>
</evidence>
<keyword evidence="1 6" id="KW-0489">Methyltransferase</keyword>
<comment type="caution">
    <text evidence="6">The sequence shown here is derived from an EMBL/GenBank/DDBJ whole genome shotgun (WGS) entry which is preliminary data.</text>
</comment>
<dbReference type="PANTHER" id="PTHR43712:SF2">
    <property type="entry name" value="O-METHYLTRANSFERASE CICE"/>
    <property type="match status" value="1"/>
</dbReference>
<evidence type="ECO:0000256" key="1">
    <source>
        <dbReference type="ARBA" id="ARBA00022603"/>
    </source>
</evidence>
<dbReference type="Gene3D" id="1.10.287.1350">
    <property type="match status" value="1"/>
</dbReference>
<proteinExistence type="predicted"/>
<feature type="domain" description="O-methyltransferase dimerisation" evidence="5">
    <location>
        <begin position="12"/>
        <end position="85"/>
    </location>
</feature>
<dbReference type="InterPro" id="IPR029063">
    <property type="entry name" value="SAM-dependent_MTases_sf"/>
</dbReference>
<dbReference type="EMBL" id="JBHRZH010000056">
    <property type="protein sequence ID" value="MFC3766685.1"/>
    <property type="molecule type" value="Genomic_DNA"/>
</dbReference>
<dbReference type="InterPro" id="IPR036390">
    <property type="entry name" value="WH_DNA-bd_sf"/>
</dbReference>
<dbReference type="GO" id="GO:0008168">
    <property type="term" value="F:methyltransferase activity"/>
    <property type="evidence" value="ECO:0007669"/>
    <property type="project" value="UniProtKB-KW"/>
</dbReference>
<feature type="domain" description="O-methyltransferase C-terminal" evidence="4">
    <location>
        <begin position="112"/>
        <end position="304"/>
    </location>
</feature>
<dbReference type="SUPFAM" id="SSF46785">
    <property type="entry name" value="Winged helix' DNA-binding domain"/>
    <property type="match status" value="1"/>
</dbReference>